<dbReference type="InterPro" id="IPR036388">
    <property type="entry name" value="WH-like_DNA-bd_sf"/>
</dbReference>
<feature type="region of interest" description="Disordered" evidence="2">
    <location>
        <begin position="114"/>
        <end position="140"/>
    </location>
</feature>
<gene>
    <name evidence="4" type="ORF">HXK24_03470</name>
</gene>
<evidence type="ECO:0000256" key="1">
    <source>
        <dbReference type="ARBA" id="ARBA00038232"/>
    </source>
</evidence>
<dbReference type="PANTHER" id="PTHR33795:SF1">
    <property type="entry name" value="INSERTION ELEMENT IS150 PROTEIN INSJ"/>
    <property type="match status" value="1"/>
</dbReference>
<dbReference type="Gene3D" id="1.10.10.10">
    <property type="entry name" value="Winged helix-like DNA-binding domain superfamily/Winged helix DNA-binding domain"/>
    <property type="match status" value="2"/>
</dbReference>
<dbReference type="AlphaFoldDB" id="A0A9D6AE82"/>
<evidence type="ECO:0000259" key="3">
    <source>
        <dbReference type="Pfam" id="PF13518"/>
    </source>
</evidence>
<reference evidence="4" key="1">
    <citation type="submission" date="2020-04" db="EMBL/GenBank/DDBJ databases">
        <title>Deep metagenomics examines the oral microbiome during advanced dental caries in children, revealing novel taxa and co-occurrences with host molecules.</title>
        <authorList>
            <person name="Baker J.L."/>
            <person name="Morton J.T."/>
            <person name="Dinis M."/>
            <person name="Alvarez R."/>
            <person name="Tran N.C."/>
            <person name="Knight R."/>
            <person name="Edlund A."/>
        </authorList>
    </citation>
    <scope>NUCLEOTIDE SEQUENCE</scope>
    <source>
        <strain evidence="4">JCVI_3_bin.11</strain>
    </source>
</reference>
<dbReference type="SUPFAM" id="SSF48295">
    <property type="entry name" value="TrpR-like"/>
    <property type="match status" value="1"/>
</dbReference>
<dbReference type="EMBL" id="JABZGU010000061">
    <property type="protein sequence ID" value="MBF4802866.1"/>
    <property type="molecule type" value="Genomic_DNA"/>
</dbReference>
<comment type="caution">
    <text evidence="4">The sequence shown here is derived from an EMBL/GenBank/DDBJ whole genome shotgun (WGS) entry which is preliminary data.</text>
</comment>
<evidence type="ECO:0000256" key="2">
    <source>
        <dbReference type="SAM" id="MobiDB-lite"/>
    </source>
</evidence>
<dbReference type="SUPFAM" id="SSF46689">
    <property type="entry name" value="Homeodomain-like"/>
    <property type="match status" value="1"/>
</dbReference>
<evidence type="ECO:0000313" key="4">
    <source>
        <dbReference type="EMBL" id="MBF4802866.1"/>
    </source>
</evidence>
<proteinExistence type="inferred from homology"/>
<dbReference type="InterPro" id="IPR009057">
    <property type="entry name" value="Homeodomain-like_sf"/>
</dbReference>
<accession>A0A9D6AE82</accession>
<feature type="compositionally biased region" description="Basic residues" evidence="2">
    <location>
        <begin position="117"/>
        <end position="132"/>
    </location>
</feature>
<dbReference type="PANTHER" id="PTHR33795">
    <property type="entry name" value="INSERTION ELEMENT IS150 PROTEIN INSJ"/>
    <property type="match status" value="1"/>
</dbReference>
<dbReference type="InterPro" id="IPR052057">
    <property type="entry name" value="IS150/IS1296_orfA-like"/>
</dbReference>
<feature type="domain" description="Insertion element IS150 protein InsJ-like helix-turn-helix" evidence="3">
    <location>
        <begin position="70"/>
        <end position="124"/>
    </location>
</feature>
<name>A0A9D6AE82_9ACTN</name>
<comment type="similarity">
    <text evidence="1">Belongs to the IS150/IS1296 orfA family.</text>
</comment>
<dbReference type="Pfam" id="PF13518">
    <property type="entry name" value="HTH_28"/>
    <property type="match status" value="1"/>
</dbReference>
<sequence length="165" mass="18894">MRMDRRVKYDVEVRRKAAELFASGMGFRTVASTLSVPRQTVKVWQSIYRAFGSEVLLTMDGKQAKYTYEQKVAAARAVIEGGMTRTEAMAEFKIMSLAPLKSWCKLYRTGGAEALKPKPKGRPKGSKSKPQKRTREQELEERCRRLETEVAYLKKLRALVEKDEL</sequence>
<dbReference type="GO" id="GO:0043565">
    <property type="term" value="F:sequence-specific DNA binding"/>
    <property type="evidence" value="ECO:0007669"/>
    <property type="project" value="InterPro"/>
</dbReference>
<organism evidence="4 5">
    <name type="scientific">Lancefieldella parvula</name>
    <dbReference type="NCBI Taxonomy" id="1382"/>
    <lineage>
        <taxon>Bacteria</taxon>
        <taxon>Bacillati</taxon>
        <taxon>Actinomycetota</taxon>
        <taxon>Coriobacteriia</taxon>
        <taxon>Coriobacteriales</taxon>
        <taxon>Atopobiaceae</taxon>
        <taxon>Lancefieldella</taxon>
    </lineage>
</organism>
<dbReference type="Proteomes" id="UP000787322">
    <property type="component" value="Unassembled WGS sequence"/>
</dbReference>
<evidence type="ECO:0000313" key="5">
    <source>
        <dbReference type="Proteomes" id="UP000787322"/>
    </source>
</evidence>
<protein>
    <submittedName>
        <fullName evidence="4">Transposase</fullName>
    </submittedName>
</protein>
<dbReference type="InterPro" id="IPR055247">
    <property type="entry name" value="InsJ-like_HTH"/>
</dbReference>
<dbReference type="InterPro" id="IPR010921">
    <property type="entry name" value="Trp_repressor/repl_initiator"/>
</dbReference>